<evidence type="ECO:0000313" key="18">
    <source>
        <dbReference type="EMBL" id="WBW74994.1"/>
    </source>
</evidence>
<dbReference type="GO" id="GO:0003723">
    <property type="term" value="F:RNA binding"/>
    <property type="evidence" value="ECO:0007669"/>
    <property type="project" value="UniProtKB-KW"/>
</dbReference>
<dbReference type="PROSITE" id="PS51195">
    <property type="entry name" value="Q_MOTIF"/>
    <property type="match status" value="1"/>
</dbReference>
<dbReference type="EC" id="3.6.4.13" evidence="3"/>
<keyword evidence="19" id="KW-1185">Reference proteome</keyword>
<feature type="domain" description="DEAD-box RNA helicase Q" evidence="17">
    <location>
        <begin position="3"/>
        <end position="31"/>
    </location>
</feature>
<dbReference type="SUPFAM" id="SSF52540">
    <property type="entry name" value="P-loop containing nucleoside triphosphate hydrolases"/>
    <property type="match status" value="2"/>
</dbReference>
<dbReference type="CDD" id="cd17961">
    <property type="entry name" value="DEADc_DDX56"/>
    <property type="match status" value="1"/>
</dbReference>
<evidence type="ECO:0000256" key="4">
    <source>
        <dbReference type="ARBA" id="ARBA00022517"/>
    </source>
</evidence>
<keyword evidence="8" id="KW-0067">ATP-binding</keyword>
<evidence type="ECO:0000256" key="10">
    <source>
        <dbReference type="ARBA" id="ARBA00023242"/>
    </source>
</evidence>
<dbReference type="Gene3D" id="3.40.50.300">
    <property type="entry name" value="P-loop containing nucleotide triphosphate hydrolases"/>
    <property type="match status" value="2"/>
</dbReference>
<dbReference type="GO" id="GO:0016787">
    <property type="term" value="F:hydrolase activity"/>
    <property type="evidence" value="ECO:0007669"/>
    <property type="project" value="UniProtKB-KW"/>
</dbReference>
<comment type="function">
    <text evidence="1">ATP-binding RNA helicase involved in the biogenesis of 60S ribosomal subunits and is required for the normal formation of 25S and 5.8S rRNAs.</text>
</comment>
<evidence type="ECO:0000256" key="8">
    <source>
        <dbReference type="ARBA" id="ARBA00022840"/>
    </source>
</evidence>
<dbReference type="GO" id="GO:0003724">
    <property type="term" value="F:RNA helicase activity"/>
    <property type="evidence" value="ECO:0007669"/>
    <property type="project" value="UniProtKB-EC"/>
</dbReference>
<feature type="short sequence motif" description="Q motif" evidence="13">
    <location>
        <begin position="3"/>
        <end position="31"/>
    </location>
</feature>
<feature type="compositionally biased region" description="Basic and acidic residues" evidence="14">
    <location>
        <begin position="333"/>
        <end position="352"/>
    </location>
</feature>
<evidence type="ECO:0000256" key="9">
    <source>
        <dbReference type="ARBA" id="ARBA00022884"/>
    </source>
</evidence>
<evidence type="ECO:0000256" key="3">
    <source>
        <dbReference type="ARBA" id="ARBA00012552"/>
    </source>
</evidence>
<dbReference type="AlphaFoldDB" id="A0AAE9WG18"/>
<dbReference type="Pfam" id="PF00270">
    <property type="entry name" value="DEAD"/>
    <property type="match status" value="1"/>
</dbReference>
<dbReference type="PROSITE" id="PS51192">
    <property type="entry name" value="HELICASE_ATP_BIND_1"/>
    <property type="match status" value="1"/>
</dbReference>
<evidence type="ECO:0000256" key="11">
    <source>
        <dbReference type="ARBA" id="ARBA00038041"/>
    </source>
</evidence>
<name>A0AAE9WG18_9SCHI</name>
<comment type="similarity">
    <text evidence="11">Belongs to the DEAD box helicase family. DDX56/DBP9 subfamily.</text>
</comment>
<evidence type="ECO:0000256" key="14">
    <source>
        <dbReference type="SAM" id="MobiDB-lite"/>
    </source>
</evidence>
<evidence type="ECO:0000259" key="15">
    <source>
        <dbReference type="PROSITE" id="PS51192"/>
    </source>
</evidence>
<comment type="subcellular location">
    <subcellularLocation>
        <location evidence="2">Nucleus</location>
    </subcellularLocation>
</comment>
<keyword evidence="6" id="KW-0378">Hydrolase</keyword>
<dbReference type="InterPro" id="IPR014001">
    <property type="entry name" value="Helicase_ATP-bd"/>
</dbReference>
<dbReference type="SMART" id="SM00487">
    <property type="entry name" value="DEXDc"/>
    <property type="match status" value="1"/>
</dbReference>
<feature type="domain" description="Helicase ATP-binding" evidence="15">
    <location>
        <begin position="34"/>
        <end position="212"/>
    </location>
</feature>
<dbReference type="InterPro" id="IPR027417">
    <property type="entry name" value="P-loop_NTPase"/>
</dbReference>
<dbReference type="PANTHER" id="PTHR47959:SF21">
    <property type="entry name" value="DEAD-BOX HELICASE 56"/>
    <property type="match status" value="1"/>
</dbReference>
<dbReference type="Pfam" id="PF00271">
    <property type="entry name" value="Helicase_C"/>
    <property type="match status" value="2"/>
</dbReference>
<organism evidence="18 19">
    <name type="scientific">Schizosaccharomyces osmophilus</name>
    <dbReference type="NCBI Taxonomy" id="2545709"/>
    <lineage>
        <taxon>Eukaryota</taxon>
        <taxon>Fungi</taxon>
        <taxon>Dikarya</taxon>
        <taxon>Ascomycota</taxon>
        <taxon>Taphrinomycotina</taxon>
        <taxon>Schizosaccharomycetes</taxon>
        <taxon>Schizosaccharomycetales</taxon>
        <taxon>Schizosaccharomycetaceae</taxon>
        <taxon>Schizosaccharomyces</taxon>
    </lineage>
</organism>
<dbReference type="InterPro" id="IPR050079">
    <property type="entry name" value="DEAD_box_RNA_helicase"/>
</dbReference>
<reference evidence="18 19" key="1">
    <citation type="journal article" date="2023" name="G3 (Bethesda)">
        <title>A high-quality reference genome for the fission yeast Schizosaccharomyces osmophilus.</title>
        <authorList>
            <person name="Jia G.S."/>
            <person name="Zhang W.C."/>
            <person name="Liang Y."/>
            <person name="Liu X.H."/>
            <person name="Rhind N."/>
            <person name="Pidoux A."/>
            <person name="Brysch-Herzberg M."/>
            <person name="Du L.L."/>
        </authorList>
    </citation>
    <scope>NUCLEOTIDE SEQUENCE [LARGE SCALE GENOMIC DNA]</scope>
    <source>
        <strain evidence="18 19">CBS 15793</strain>
    </source>
</reference>
<dbReference type="Proteomes" id="UP001212411">
    <property type="component" value="Chromosome 3"/>
</dbReference>
<dbReference type="InterPro" id="IPR014014">
    <property type="entry name" value="RNA_helicase_DEAD_Q_motif"/>
</dbReference>
<keyword evidence="7 18" id="KW-0347">Helicase</keyword>
<protein>
    <recommendedName>
        <fullName evidence="3">RNA helicase</fullName>
        <ecNumber evidence="3">3.6.4.13</ecNumber>
    </recommendedName>
</protein>
<dbReference type="GO" id="GO:0005634">
    <property type="term" value="C:nucleus"/>
    <property type="evidence" value="ECO:0007669"/>
    <property type="project" value="UniProtKB-SubCell"/>
</dbReference>
<feature type="region of interest" description="Disordered" evidence="14">
    <location>
        <begin position="313"/>
        <end position="362"/>
    </location>
</feature>
<dbReference type="KEGG" id="som:SOMG_04096"/>
<evidence type="ECO:0000256" key="1">
    <source>
        <dbReference type="ARBA" id="ARBA00003706"/>
    </source>
</evidence>
<proteinExistence type="inferred from homology"/>
<feature type="domain" description="Helicase C-terminal" evidence="16">
    <location>
        <begin position="222"/>
        <end position="469"/>
    </location>
</feature>
<keyword evidence="9" id="KW-0694">RNA-binding</keyword>
<feature type="compositionally biased region" description="Basic residues" evidence="14">
    <location>
        <begin position="353"/>
        <end position="362"/>
    </location>
</feature>
<keyword evidence="10" id="KW-0539">Nucleus</keyword>
<evidence type="ECO:0000256" key="12">
    <source>
        <dbReference type="ARBA" id="ARBA00047984"/>
    </source>
</evidence>
<evidence type="ECO:0000313" key="19">
    <source>
        <dbReference type="Proteomes" id="UP001212411"/>
    </source>
</evidence>
<feature type="region of interest" description="Disordered" evidence="14">
    <location>
        <begin position="549"/>
        <end position="579"/>
    </location>
</feature>
<dbReference type="RefSeq" id="XP_056039237.1">
    <property type="nucleotide sequence ID" value="XM_056182883.1"/>
</dbReference>
<evidence type="ECO:0000256" key="7">
    <source>
        <dbReference type="ARBA" id="ARBA00022806"/>
    </source>
</evidence>
<dbReference type="InterPro" id="IPR011545">
    <property type="entry name" value="DEAD/DEAH_box_helicase_dom"/>
</dbReference>
<gene>
    <name evidence="18" type="primary">dbp9</name>
    <name evidence="18" type="ORF">SOMG_04096</name>
</gene>
<sequence length="579" mass="65538">MPQDFSQFNLDPRIQRAIQKCGFTEPTQVQKTGIPLALDGKDLVVQAKTGSGKTAAYLIPLLELLLKQKQLDEKDRGIFTLILVPTRELAQQVFKVLEKLTLYCGKHIKFVNIATNAADLVQRPLLLDFPDIVISTPSRSVVHFSSGALSLDKIKFLVIDEADLILSFGYQDDMSSLSKALPRGVQTLLMSATLTESIASLRQLVCRDPVVLRLEDKEADGQLTQYAVKTSEQDKFLLAYILLKLRLIKGKILIFVNEINRCYRLKLYLEQFGMKSLVLNSELPVNSRMNIVDQFNKGLYQIIIATDESDKVAELDEDNEDRQEATNEANEEADSKMEEDSKDSQDSGETARKTKSKQKKAIKKDREYGVVRGLDFENVSCVLNFDMPTTAKAYIHRVGRTARAGKPGTAMSFFIPKSDVGKHKPTTLATCKKDESVLRRLSKKGIEPKPYVFDKKQTDAFRYRMEDALRSVTSVAVQTARAAELRQEMLASEKLKSYFAENPDELLTLTHDTAASVRLARTQRHLRHVPEYLLPKGLQAVNKDVGFVPFKKQNNRRTAKKKKNTKHRHDPLRSMRRSK</sequence>
<keyword evidence="5" id="KW-0547">Nucleotide-binding</keyword>
<keyword evidence="4" id="KW-0690">Ribosome biogenesis</keyword>
<dbReference type="CDD" id="cd18787">
    <property type="entry name" value="SF2_C_DEAD"/>
    <property type="match status" value="1"/>
</dbReference>
<dbReference type="SMART" id="SM00490">
    <property type="entry name" value="HELICc"/>
    <property type="match status" value="1"/>
</dbReference>
<evidence type="ECO:0000259" key="16">
    <source>
        <dbReference type="PROSITE" id="PS51194"/>
    </source>
</evidence>
<dbReference type="InterPro" id="IPR001650">
    <property type="entry name" value="Helicase_C-like"/>
</dbReference>
<feature type="compositionally biased region" description="Basic residues" evidence="14">
    <location>
        <begin position="553"/>
        <end position="579"/>
    </location>
</feature>
<dbReference type="GO" id="GO:0005524">
    <property type="term" value="F:ATP binding"/>
    <property type="evidence" value="ECO:0007669"/>
    <property type="project" value="UniProtKB-KW"/>
</dbReference>
<dbReference type="EMBL" id="CP115613">
    <property type="protein sequence ID" value="WBW74994.1"/>
    <property type="molecule type" value="Genomic_DNA"/>
</dbReference>
<evidence type="ECO:0000256" key="2">
    <source>
        <dbReference type="ARBA" id="ARBA00004123"/>
    </source>
</evidence>
<accession>A0AAE9WG18</accession>
<dbReference type="PANTHER" id="PTHR47959">
    <property type="entry name" value="ATP-DEPENDENT RNA HELICASE RHLE-RELATED"/>
    <property type="match status" value="1"/>
</dbReference>
<evidence type="ECO:0000256" key="6">
    <source>
        <dbReference type="ARBA" id="ARBA00022801"/>
    </source>
</evidence>
<dbReference type="GO" id="GO:0042254">
    <property type="term" value="P:ribosome biogenesis"/>
    <property type="evidence" value="ECO:0007669"/>
    <property type="project" value="UniProtKB-KW"/>
</dbReference>
<evidence type="ECO:0000256" key="5">
    <source>
        <dbReference type="ARBA" id="ARBA00022741"/>
    </source>
</evidence>
<comment type="catalytic activity">
    <reaction evidence="12">
        <text>ATP + H2O = ADP + phosphate + H(+)</text>
        <dbReference type="Rhea" id="RHEA:13065"/>
        <dbReference type="ChEBI" id="CHEBI:15377"/>
        <dbReference type="ChEBI" id="CHEBI:15378"/>
        <dbReference type="ChEBI" id="CHEBI:30616"/>
        <dbReference type="ChEBI" id="CHEBI:43474"/>
        <dbReference type="ChEBI" id="CHEBI:456216"/>
        <dbReference type="EC" id="3.6.4.13"/>
    </reaction>
</comment>
<dbReference type="GO" id="GO:0005829">
    <property type="term" value="C:cytosol"/>
    <property type="evidence" value="ECO:0007669"/>
    <property type="project" value="TreeGrafter"/>
</dbReference>
<dbReference type="PROSITE" id="PS51194">
    <property type="entry name" value="HELICASE_CTER"/>
    <property type="match status" value="1"/>
</dbReference>
<dbReference type="GeneID" id="80877572"/>
<evidence type="ECO:0000259" key="17">
    <source>
        <dbReference type="PROSITE" id="PS51195"/>
    </source>
</evidence>
<evidence type="ECO:0000256" key="13">
    <source>
        <dbReference type="PROSITE-ProRule" id="PRU00552"/>
    </source>
</evidence>
<dbReference type="GO" id="GO:0010467">
    <property type="term" value="P:gene expression"/>
    <property type="evidence" value="ECO:0007669"/>
    <property type="project" value="UniProtKB-ARBA"/>
</dbReference>